<protein>
    <submittedName>
        <fullName evidence="3">Universal stress protein</fullName>
    </submittedName>
</protein>
<dbReference type="PANTHER" id="PTHR46268">
    <property type="entry name" value="STRESS RESPONSE PROTEIN NHAX"/>
    <property type="match status" value="1"/>
</dbReference>
<dbReference type="PRINTS" id="PR01438">
    <property type="entry name" value="UNVRSLSTRESS"/>
</dbReference>
<dbReference type="Gene3D" id="3.40.50.620">
    <property type="entry name" value="HUPs"/>
    <property type="match status" value="2"/>
</dbReference>
<gene>
    <name evidence="3" type="ORF">K8U61_23905</name>
</gene>
<feature type="domain" description="UspA" evidence="2">
    <location>
        <begin position="141"/>
        <end position="278"/>
    </location>
</feature>
<dbReference type="InterPro" id="IPR006015">
    <property type="entry name" value="Universal_stress_UspA"/>
</dbReference>
<dbReference type="InterPro" id="IPR014729">
    <property type="entry name" value="Rossmann-like_a/b/a_fold"/>
</dbReference>
<dbReference type="PANTHER" id="PTHR46268:SF6">
    <property type="entry name" value="UNIVERSAL STRESS PROTEIN UP12"/>
    <property type="match status" value="1"/>
</dbReference>
<comment type="similarity">
    <text evidence="1">Belongs to the universal stress protein A family.</text>
</comment>
<dbReference type="CDD" id="cd23659">
    <property type="entry name" value="USP_At3g01520-like"/>
    <property type="match status" value="1"/>
</dbReference>
<comment type="caution">
    <text evidence="3">The sequence shown here is derived from an EMBL/GenBank/DDBJ whole genome shotgun (WGS) entry which is preliminary data.</text>
</comment>
<evidence type="ECO:0000256" key="1">
    <source>
        <dbReference type="ARBA" id="ARBA00008791"/>
    </source>
</evidence>
<dbReference type="InterPro" id="IPR006016">
    <property type="entry name" value="UspA"/>
</dbReference>
<dbReference type="SUPFAM" id="SSF52402">
    <property type="entry name" value="Adenine nucleotide alpha hydrolases-like"/>
    <property type="match status" value="2"/>
</dbReference>
<keyword evidence="4" id="KW-1185">Reference proteome</keyword>
<feature type="domain" description="UspA" evidence="2">
    <location>
        <begin position="14"/>
        <end position="129"/>
    </location>
</feature>
<evidence type="ECO:0000313" key="4">
    <source>
        <dbReference type="Proteomes" id="UP000780875"/>
    </source>
</evidence>
<name>A0ABS7UJQ5_9ACTN</name>
<accession>A0ABS7UJQ5</accession>
<dbReference type="RefSeq" id="WP_224125525.1">
    <property type="nucleotide sequence ID" value="NZ_JAIQZJ010000026.1"/>
</dbReference>
<dbReference type="EMBL" id="JAIQZJ010000026">
    <property type="protein sequence ID" value="MBZ5741226.1"/>
    <property type="molecule type" value="Genomic_DNA"/>
</dbReference>
<organism evidence="3 4">
    <name type="scientific">Nocardioides mangrovi</name>
    <dbReference type="NCBI Taxonomy" id="2874580"/>
    <lineage>
        <taxon>Bacteria</taxon>
        <taxon>Bacillati</taxon>
        <taxon>Actinomycetota</taxon>
        <taxon>Actinomycetes</taxon>
        <taxon>Propionibacteriales</taxon>
        <taxon>Nocardioidaceae</taxon>
        <taxon>Nocardioides</taxon>
    </lineage>
</organism>
<proteinExistence type="inferred from homology"/>
<dbReference type="Proteomes" id="UP000780875">
    <property type="component" value="Unassembled WGS sequence"/>
</dbReference>
<evidence type="ECO:0000259" key="2">
    <source>
        <dbReference type="Pfam" id="PF00582"/>
    </source>
</evidence>
<reference evidence="3 4" key="1">
    <citation type="submission" date="2021-09" db="EMBL/GenBank/DDBJ databases">
        <title>Whole genome sequence of Nocardioides sp. GBK3QG-3.</title>
        <authorList>
            <person name="Tuo L."/>
        </authorList>
    </citation>
    <scope>NUCLEOTIDE SEQUENCE [LARGE SCALE GENOMIC DNA]</scope>
    <source>
        <strain evidence="3 4">GBK3QG-3</strain>
    </source>
</reference>
<sequence>MTVGRSPEESVAGTIVAAVDGSDHALRALTWAVEEARAEGRRLTLVAAGDDARAVATAAVARVRELAPELAIDALISGDDPRQVLTDLSARAHLLVVGSRGRGPVSSMLLGSVSAYVVAHAACPVVVCRPDEHPRPRGRGVLVGADGTPESRPVLDFGYRQAALHGLPLTVRHCFWDAVAAAALYHRSRGEDVDAPDLTELEAMLAESIAGYAETYPEVEVTLSLDHGLVDEALTPRGQTWDLVVVGRHPMTSLSRVVIGSIATSVVERAHTTVAVVPEEPS</sequence>
<dbReference type="Pfam" id="PF00582">
    <property type="entry name" value="Usp"/>
    <property type="match status" value="2"/>
</dbReference>
<evidence type="ECO:0000313" key="3">
    <source>
        <dbReference type="EMBL" id="MBZ5741226.1"/>
    </source>
</evidence>